<keyword evidence="1" id="KW-0547">Nucleotide-binding</keyword>
<evidence type="ECO:0000256" key="2">
    <source>
        <dbReference type="ARBA" id="ARBA00022840"/>
    </source>
</evidence>
<proteinExistence type="predicted"/>
<evidence type="ECO:0000256" key="1">
    <source>
        <dbReference type="ARBA" id="ARBA00022741"/>
    </source>
</evidence>
<gene>
    <name evidence="4" type="ORF">BSL78_14069</name>
</gene>
<evidence type="ECO:0000313" key="5">
    <source>
        <dbReference type="Proteomes" id="UP000230750"/>
    </source>
</evidence>
<keyword evidence="4" id="KW-0808">Transferase</keyword>
<accession>A0A2G8KM05</accession>
<dbReference type="GO" id="GO:0004672">
    <property type="term" value="F:protein kinase activity"/>
    <property type="evidence" value="ECO:0007669"/>
    <property type="project" value="InterPro"/>
</dbReference>
<keyword evidence="5" id="KW-1185">Reference proteome</keyword>
<organism evidence="4 5">
    <name type="scientific">Stichopus japonicus</name>
    <name type="common">Sea cucumber</name>
    <dbReference type="NCBI Taxonomy" id="307972"/>
    <lineage>
        <taxon>Eukaryota</taxon>
        <taxon>Metazoa</taxon>
        <taxon>Echinodermata</taxon>
        <taxon>Eleutherozoa</taxon>
        <taxon>Echinozoa</taxon>
        <taxon>Holothuroidea</taxon>
        <taxon>Aspidochirotacea</taxon>
        <taxon>Aspidochirotida</taxon>
        <taxon>Stichopodidae</taxon>
        <taxon>Apostichopus</taxon>
    </lineage>
</organism>
<dbReference type="InterPro" id="IPR001245">
    <property type="entry name" value="Ser-Thr/Tyr_kinase_cat_dom"/>
</dbReference>
<reference evidence="4 5" key="1">
    <citation type="journal article" date="2017" name="PLoS Biol.">
        <title>The sea cucumber genome provides insights into morphological evolution and visceral regeneration.</title>
        <authorList>
            <person name="Zhang X."/>
            <person name="Sun L."/>
            <person name="Yuan J."/>
            <person name="Sun Y."/>
            <person name="Gao Y."/>
            <person name="Zhang L."/>
            <person name="Li S."/>
            <person name="Dai H."/>
            <person name="Hamel J.F."/>
            <person name="Liu C."/>
            <person name="Yu Y."/>
            <person name="Liu S."/>
            <person name="Lin W."/>
            <person name="Guo K."/>
            <person name="Jin S."/>
            <person name="Xu P."/>
            <person name="Storey K.B."/>
            <person name="Huan P."/>
            <person name="Zhang T."/>
            <person name="Zhou Y."/>
            <person name="Zhang J."/>
            <person name="Lin C."/>
            <person name="Li X."/>
            <person name="Xing L."/>
            <person name="Huo D."/>
            <person name="Sun M."/>
            <person name="Wang L."/>
            <person name="Mercier A."/>
            <person name="Li F."/>
            <person name="Yang H."/>
            <person name="Xiang J."/>
        </authorList>
    </citation>
    <scope>NUCLEOTIDE SEQUENCE [LARGE SCALE GENOMIC DNA]</scope>
    <source>
        <strain evidence="4">Shaxun</strain>
        <tissue evidence="4">Muscle</tissue>
    </source>
</reference>
<dbReference type="Proteomes" id="UP000230750">
    <property type="component" value="Unassembled WGS sequence"/>
</dbReference>
<dbReference type="SUPFAM" id="SSF56112">
    <property type="entry name" value="Protein kinase-like (PK-like)"/>
    <property type="match status" value="1"/>
</dbReference>
<dbReference type="EMBL" id="MRZV01000484">
    <property type="protein sequence ID" value="PIK49054.1"/>
    <property type="molecule type" value="Genomic_DNA"/>
</dbReference>
<dbReference type="GO" id="GO:0097527">
    <property type="term" value="P:necroptotic signaling pathway"/>
    <property type="evidence" value="ECO:0007669"/>
    <property type="project" value="TreeGrafter"/>
</dbReference>
<keyword evidence="2" id="KW-0067">ATP-binding</keyword>
<comment type="caution">
    <text evidence="4">The sequence shown here is derived from an EMBL/GenBank/DDBJ whole genome shotgun (WGS) entry which is preliminary data.</text>
</comment>
<dbReference type="PANTHER" id="PTHR44329:SF298">
    <property type="entry name" value="MIXED LINEAGE KINASE DOMAIN-LIKE PROTEIN"/>
    <property type="match status" value="1"/>
</dbReference>
<evidence type="ECO:0000259" key="3">
    <source>
        <dbReference type="PROSITE" id="PS50011"/>
    </source>
</evidence>
<dbReference type="InterPro" id="IPR051681">
    <property type="entry name" value="Ser/Thr_Kinases-Pseudokinases"/>
</dbReference>
<dbReference type="GO" id="GO:0005524">
    <property type="term" value="F:ATP binding"/>
    <property type="evidence" value="ECO:0007669"/>
    <property type="project" value="UniProtKB-KW"/>
</dbReference>
<feature type="domain" description="Protein kinase" evidence="3">
    <location>
        <begin position="237"/>
        <end position="502"/>
    </location>
</feature>
<dbReference type="Pfam" id="PF07714">
    <property type="entry name" value="PK_Tyr_Ser-Thr"/>
    <property type="match status" value="1"/>
</dbReference>
<dbReference type="OrthoDB" id="4062651at2759"/>
<protein>
    <submittedName>
        <fullName evidence="4">Putative mixed lineage kinase domain-like protein</fullName>
    </submittedName>
</protein>
<dbReference type="AlphaFoldDB" id="A0A2G8KM05"/>
<dbReference type="InterPro" id="IPR011009">
    <property type="entry name" value="Kinase-like_dom_sf"/>
</dbReference>
<keyword evidence="4" id="KW-0418">Kinase</keyword>
<dbReference type="Gene3D" id="1.10.510.10">
    <property type="entry name" value="Transferase(Phosphotransferase) domain 1"/>
    <property type="match status" value="1"/>
</dbReference>
<evidence type="ECO:0000313" key="4">
    <source>
        <dbReference type="EMBL" id="PIK49054.1"/>
    </source>
</evidence>
<dbReference type="PROSITE" id="PS50011">
    <property type="entry name" value="PROTEIN_KINASE_DOM"/>
    <property type="match status" value="1"/>
</dbReference>
<sequence length="519" mass="59826">MAGEVTAVIDLCTLVADVGLKAYNAAQKISTNFEEERKSLGERVKEMRQRRPKPKELVAQGSTRQEQFLKIAINKIKPNCDNKLLWRRNLLLSIGGIKEVLEDIKSEFKKIEKFFIKLDGYGDLRGLKWLLQKIKNFRSVERKFEDFNSNLEELQKKLAENIPEGILKVVLGNNQIILDVREQQAAIIKIQQRDQYKMRELLKDNAALQENLRLVTDRTTYIQKRVAVDFNIKPDELTDETALAAGSFCDYSTAMLDGEKVVVKRVRDVKDSFVHAKFARETRNLIHFSRGSIIRMFGMWDGQDEKYVVLEYMEKGTLKKLLKEEENLSLENKLTLALTAARSLSRMHTTLVHTALRTDKFLVDKDYTAKLSGMGYAMTFSSCRRFVGADRLDDLHLYRAPEHYRPQRPSKEADIYGFGIVLWEILTQTKPFSSKLGDDPTEDDVRKFLLETKGEEYDLSKLEDPAMFDLSLLVKQCRAIDPKERPNVSDIEKTLSKIYEDFSKRQNQTDELSNGGVEI</sequence>
<dbReference type="PANTHER" id="PTHR44329">
    <property type="entry name" value="SERINE/THREONINE-PROTEIN KINASE TNNI3K-RELATED"/>
    <property type="match status" value="1"/>
</dbReference>
<name>A0A2G8KM05_STIJA</name>
<dbReference type="InterPro" id="IPR000719">
    <property type="entry name" value="Prot_kinase_dom"/>
</dbReference>
<dbReference type="STRING" id="307972.A0A2G8KM05"/>